<gene>
    <name evidence="1" type="ORF">ACFPRC_14500</name>
</gene>
<organism evidence="1 2">
    <name type="scientific">Streptomyces lienomycini</name>
    <dbReference type="NCBI Taxonomy" id="284035"/>
    <lineage>
        <taxon>Bacteria</taxon>
        <taxon>Bacillati</taxon>
        <taxon>Actinomycetota</taxon>
        <taxon>Actinomycetes</taxon>
        <taxon>Kitasatosporales</taxon>
        <taxon>Streptomycetaceae</taxon>
        <taxon>Streptomyces</taxon>
    </lineage>
</organism>
<name>A0ABV9WV76_9ACTN</name>
<dbReference type="Proteomes" id="UP001595855">
    <property type="component" value="Unassembled WGS sequence"/>
</dbReference>
<dbReference type="EMBL" id="JBHSJO010000001">
    <property type="protein sequence ID" value="MFC5016094.1"/>
    <property type="molecule type" value="Genomic_DNA"/>
</dbReference>
<evidence type="ECO:0008006" key="3">
    <source>
        <dbReference type="Google" id="ProtNLM"/>
    </source>
</evidence>
<accession>A0ABV9WV76</accession>
<evidence type="ECO:0000313" key="2">
    <source>
        <dbReference type="Proteomes" id="UP001595855"/>
    </source>
</evidence>
<proteinExistence type="predicted"/>
<reference evidence="2" key="1">
    <citation type="journal article" date="2019" name="Int. J. Syst. Evol. Microbiol.">
        <title>The Global Catalogue of Microorganisms (GCM) 10K type strain sequencing project: providing services to taxonomists for standard genome sequencing and annotation.</title>
        <authorList>
            <consortium name="The Broad Institute Genomics Platform"/>
            <consortium name="The Broad Institute Genome Sequencing Center for Infectious Disease"/>
            <person name="Wu L."/>
            <person name="Ma J."/>
        </authorList>
    </citation>
    <scope>NUCLEOTIDE SEQUENCE [LARGE SCALE GENOMIC DNA]</scope>
    <source>
        <strain evidence="2">CGMCC 4.1542</strain>
    </source>
</reference>
<comment type="caution">
    <text evidence="1">The sequence shown here is derived from an EMBL/GenBank/DDBJ whole genome shotgun (WGS) entry which is preliminary data.</text>
</comment>
<dbReference type="PROSITE" id="PS51257">
    <property type="entry name" value="PROKAR_LIPOPROTEIN"/>
    <property type="match status" value="1"/>
</dbReference>
<protein>
    <recommendedName>
        <fullName evidence="3">Lipoprotein</fullName>
    </recommendedName>
</protein>
<sequence>MKIRRPALYGASAMLVLTAGCSSEPSLREQYPVQWKTCDDLFGVKNMTDVRDMFGDDQEILNRPITVDEMANGLKREARERYDQVRGFDDYDVCHLDGRSVFWAAVGWSARSLKQVSDPSGRWHPVGPDAFVNGGIYGGGSTVAVFRCEVAGAAKGRQVQILLEVSLNDVGIPKSTDEFEAQLVAKLAQSVRDAVGCVNRPEIPEGLSPTKA</sequence>
<dbReference type="RefSeq" id="WP_271319839.1">
    <property type="nucleotide sequence ID" value="NZ_BAAATN010000004.1"/>
</dbReference>
<evidence type="ECO:0000313" key="1">
    <source>
        <dbReference type="EMBL" id="MFC5016094.1"/>
    </source>
</evidence>
<keyword evidence="2" id="KW-1185">Reference proteome</keyword>